<dbReference type="Proteomes" id="UP000000647">
    <property type="component" value="Chromosome"/>
</dbReference>
<dbReference type="eggNOG" id="COG0308">
    <property type="taxonomic scope" value="Bacteria"/>
</dbReference>
<evidence type="ECO:0000313" key="2">
    <source>
        <dbReference type="EMBL" id="ABM62208.1"/>
    </source>
</evidence>
<dbReference type="STRING" id="349124.Hhal_1441"/>
<feature type="signal peptide" evidence="1">
    <location>
        <begin position="1"/>
        <end position="22"/>
    </location>
</feature>
<dbReference type="OrthoDB" id="9762302at2"/>
<keyword evidence="1" id="KW-0732">Signal</keyword>
<gene>
    <name evidence="2" type="ordered locus">Hhal_1441</name>
</gene>
<feature type="chain" id="PRO_5002640883" evidence="1">
    <location>
        <begin position="23"/>
        <end position="661"/>
    </location>
</feature>
<keyword evidence="3" id="KW-1185">Reference proteome</keyword>
<dbReference type="SUPFAM" id="SSF55486">
    <property type="entry name" value="Metalloproteases ('zincins'), catalytic domain"/>
    <property type="match status" value="1"/>
</dbReference>
<protein>
    <submittedName>
        <fullName evidence="2">Peptidase M1, membrane alanine aminopeptidase</fullName>
    </submittedName>
</protein>
<dbReference type="GO" id="GO:0004177">
    <property type="term" value="F:aminopeptidase activity"/>
    <property type="evidence" value="ECO:0007669"/>
    <property type="project" value="UniProtKB-KW"/>
</dbReference>
<dbReference type="KEGG" id="hha:Hhal_1441"/>
<dbReference type="InterPro" id="IPR034015">
    <property type="entry name" value="M1_LTA4H"/>
</dbReference>
<dbReference type="HOGENOM" id="CLU_014353_0_0_6"/>
<evidence type="ECO:0000256" key="1">
    <source>
        <dbReference type="SAM" id="SignalP"/>
    </source>
</evidence>
<dbReference type="PANTHER" id="PTHR45726">
    <property type="entry name" value="LEUKOTRIENE A-4 HYDROLASE"/>
    <property type="match status" value="1"/>
</dbReference>
<dbReference type="RefSeq" id="WP_011814230.1">
    <property type="nucleotide sequence ID" value="NC_008789.1"/>
</dbReference>
<keyword evidence="2" id="KW-0378">Hydrolase</keyword>
<proteinExistence type="predicted"/>
<name>A1WWZ6_HALHL</name>
<accession>A1WWZ6</accession>
<dbReference type="EMBL" id="CP000544">
    <property type="protein sequence ID" value="ABM62208.1"/>
    <property type="molecule type" value="Genomic_DNA"/>
</dbReference>
<dbReference type="PANTHER" id="PTHR45726:SF3">
    <property type="entry name" value="LEUKOTRIENE A-4 HYDROLASE"/>
    <property type="match status" value="1"/>
</dbReference>
<sequence length="661" mass="73976">MRRPTRILAALLLAALPAAAVAAWPDTPQAEMDVRLHPEDGRLEGRMALRLPDEEPLSLAVGPGFRIDQTELTAGRVETLGQRGVILHPDEATEARLRWSGEPDGQGRGSHLHTEGAWLEAAAGWHPRPASRRMGYRLIIAVPEPLQVVAEGTRAEEQSEDGLRRVEFHHPAPALGIALFAGEWQHRTREARHGTVHTFFPETLAEHHETYLERTAAYLDEYSEWIGPPPHETFSVLATPYPVGLAFAGFTALGEQVIPLPFIPDTSLPHEVVHNWWGRGVYTDYDDGNWNEALTYYMGDYHQALQRDIDEARRLRGDWLRSQAALPEVADYPLGEFRHNRGSADEIVGYQRGASLFHTLHRTLGEAGFDEAIRRFYEQQVHREAGWPDLEATFSDAAEADDAETETIQALFRWFLSATELPDLEMDERTLTVARDGDDRYRVEVEIDWDEEGYPVSIPVALKGDEGRLNEQEIHLQPGERTRIELASETRPRYLQADPDQHVYRQLALGEGVAILRDTLLAESVTLVSAWEDLEATANQALRGDVEPGEPDRDRPLLIVAPREAVGEHLEAAQSCITERIRPVDHDTVAWASTTGGGQPLIVLAAKDREQARQALQRLARYGRHSYVGFGSARGDAETGLYEPADRHGLRLPLADQFDGD</sequence>
<dbReference type="InterPro" id="IPR027268">
    <property type="entry name" value="Peptidase_M4/M1_CTD_sf"/>
</dbReference>
<dbReference type="AlphaFoldDB" id="A1WWZ6"/>
<keyword evidence="2" id="KW-0645">Protease</keyword>
<keyword evidence="2" id="KW-0031">Aminopeptidase</keyword>
<reference evidence="3" key="1">
    <citation type="submission" date="2006-12" db="EMBL/GenBank/DDBJ databases">
        <title>Complete sequence of Halorhodospira halophila SL1.</title>
        <authorList>
            <consortium name="US DOE Joint Genome Institute"/>
            <person name="Copeland A."/>
            <person name="Lucas S."/>
            <person name="Lapidus A."/>
            <person name="Barry K."/>
            <person name="Detter J.C."/>
            <person name="Glavina del Rio T."/>
            <person name="Hammon N."/>
            <person name="Israni S."/>
            <person name="Dalin E."/>
            <person name="Tice H."/>
            <person name="Pitluck S."/>
            <person name="Saunders E."/>
            <person name="Brettin T."/>
            <person name="Bruce D."/>
            <person name="Han C."/>
            <person name="Tapia R."/>
            <person name="Schmutz J."/>
            <person name="Larimer F."/>
            <person name="Land M."/>
            <person name="Hauser L."/>
            <person name="Kyrpides N."/>
            <person name="Mikhailova N."/>
            <person name="Hoff W."/>
            <person name="Richardson P."/>
        </authorList>
    </citation>
    <scope>NUCLEOTIDE SEQUENCE [LARGE SCALE GENOMIC DNA]</scope>
    <source>
        <strain evidence="3">DSM 244 / SL1</strain>
    </source>
</reference>
<dbReference type="Gene3D" id="1.10.390.10">
    <property type="entry name" value="Neutral Protease Domain 2"/>
    <property type="match status" value="1"/>
</dbReference>
<reference evidence="2 3" key="2">
    <citation type="journal article" date="2013" name="Stand. Genomic Sci.">
        <title>Complete genome sequence of Halorhodospira halophila SL1.</title>
        <authorList>
            <person name="Challacombe J.F."/>
            <person name="Majid S."/>
            <person name="Deole R."/>
            <person name="Brettin T.S."/>
            <person name="Bruce D."/>
            <person name="Delano S.F."/>
            <person name="Detter J.C."/>
            <person name="Gleasner C.D."/>
            <person name="Han C.S."/>
            <person name="Misra M."/>
            <person name="Reitenga K.G."/>
            <person name="Mikhailova N."/>
            <person name="Woyke T."/>
            <person name="Pitluck S."/>
            <person name="Nolan M."/>
            <person name="Land M.L."/>
            <person name="Saunders E."/>
            <person name="Tapia R."/>
            <person name="Lapidus A."/>
            <person name="Ivanova N."/>
            <person name="Hoff W.D."/>
        </authorList>
    </citation>
    <scope>NUCLEOTIDE SEQUENCE [LARGE SCALE GENOMIC DNA]</scope>
    <source>
        <strain evidence="3">DSM 244 / SL1</strain>
    </source>
</reference>
<evidence type="ECO:0000313" key="3">
    <source>
        <dbReference type="Proteomes" id="UP000000647"/>
    </source>
</evidence>
<organism evidence="2 3">
    <name type="scientific">Halorhodospira halophila (strain DSM 244 / SL1)</name>
    <name type="common">Ectothiorhodospira halophila (strain DSM 244 / SL1)</name>
    <dbReference type="NCBI Taxonomy" id="349124"/>
    <lineage>
        <taxon>Bacteria</taxon>
        <taxon>Pseudomonadati</taxon>
        <taxon>Pseudomonadota</taxon>
        <taxon>Gammaproteobacteria</taxon>
        <taxon>Chromatiales</taxon>
        <taxon>Ectothiorhodospiraceae</taxon>
        <taxon>Halorhodospira</taxon>
    </lineage>
</organism>